<keyword evidence="7" id="KW-0927">Auxin signaling pathway</keyword>
<evidence type="ECO:0000256" key="1">
    <source>
        <dbReference type="ARBA" id="ARBA00002281"/>
    </source>
</evidence>
<protein>
    <submittedName>
        <fullName evidence="9">Uncharacterized protein</fullName>
    </submittedName>
</protein>
<keyword evidence="10" id="KW-1185">Reference proteome</keyword>
<evidence type="ECO:0000313" key="9">
    <source>
        <dbReference type="EMBL" id="CAA0814235.1"/>
    </source>
</evidence>
<dbReference type="PANTHER" id="PTHR33541:SF31">
    <property type="entry name" value="PROTEIN BIG GRAIN 1-LIKE A"/>
    <property type="match status" value="1"/>
</dbReference>
<feature type="region of interest" description="Disordered" evidence="8">
    <location>
        <begin position="61"/>
        <end position="122"/>
    </location>
</feature>
<feature type="compositionally biased region" description="Basic and acidic residues" evidence="8">
    <location>
        <begin position="224"/>
        <end position="236"/>
    </location>
</feature>
<evidence type="ECO:0000256" key="8">
    <source>
        <dbReference type="SAM" id="MobiDB-lite"/>
    </source>
</evidence>
<keyword evidence="4" id="KW-0813">Transport</keyword>
<feature type="region of interest" description="Disordered" evidence="8">
    <location>
        <begin position="217"/>
        <end position="242"/>
    </location>
</feature>
<comment type="similarity">
    <text evidence="3">Belongs to the BIG GRAIN 1 (BG1) plant protein family.</text>
</comment>
<sequence>MAQLQQTHRHRRRAPSFSSTLLEAIYRSIDDPEKNFSGPHARHGPARVDHEIKSLRRAIKIEKSHTATSRRQPSSSHSGSSTDSSIFSSSETEPSSARNPKLWPTNTIRAEPATPKRESRFTRTMSRALKIYGDLKKDKDPGSPGGRIASFLNSIFSPRRSSWAPEECGPVGKSRSVKDPSSCLNRNRIDVDKPTRAVRFCHVSAVLDEDSRASGPGRFIMKGTDGRTRSRGCRDDAESDDDRSCASSDLFELENIGRAGIYGEELPVYGTTSVMMNRAIASGLNFDDVVR</sequence>
<evidence type="ECO:0000256" key="2">
    <source>
        <dbReference type="ARBA" id="ARBA00004236"/>
    </source>
</evidence>
<organism evidence="9 10">
    <name type="scientific">Striga hermonthica</name>
    <name type="common">Purple witchweed</name>
    <name type="synonym">Buchnera hermonthica</name>
    <dbReference type="NCBI Taxonomy" id="68872"/>
    <lineage>
        <taxon>Eukaryota</taxon>
        <taxon>Viridiplantae</taxon>
        <taxon>Streptophyta</taxon>
        <taxon>Embryophyta</taxon>
        <taxon>Tracheophyta</taxon>
        <taxon>Spermatophyta</taxon>
        <taxon>Magnoliopsida</taxon>
        <taxon>eudicotyledons</taxon>
        <taxon>Gunneridae</taxon>
        <taxon>Pentapetalae</taxon>
        <taxon>asterids</taxon>
        <taxon>lamiids</taxon>
        <taxon>Lamiales</taxon>
        <taxon>Orobanchaceae</taxon>
        <taxon>Buchnereae</taxon>
        <taxon>Striga</taxon>
    </lineage>
</organism>
<dbReference type="GO" id="GO:0005886">
    <property type="term" value="C:plasma membrane"/>
    <property type="evidence" value="ECO:0007669"/>
    <property type="project" value="UniProtKB-SubCell"/>
</dbReference>
<keyword evidence="5" id="KW-1003">Cell membrane</keyword>
<dbReference type="OrthoDB" id="680041at2759"/>
<dbReference type="GO" id="GO:0009734">
    <property type="term" value="P:auxin-activated signaling pathway"/>
    <property type="evidence" value="ECO:0007669"/>
    <property type="project" value="UniProtKB-KW"/>
</dbReference>
<evidence type="ECO:0000256" key="5">
    <source>
        <dbReference type="ARBA" id="ARBA00022475"/>
    </source>
</evidence>
<accession>A0A9N7R6A2</accession>
<reference evidence="9" key="1">
    <citation type="submission" date="2019-12" db="EMBL/GenBank/DDBJ databases">
        <authorList>
            <person name="Scholes J."/>
        </authorList>
    </citation>
    <scope>NUCLEOTIDE SEQUENCE</scope>
</reference>
<evidence type="ECO:0000256" key="3">
    <source>
        <dbReference type="ARBA" id="ARBA00010067"/>
    </source>
</evidence>
<evidence type="ECO:0000256" key="7">
    <source>
        <dbReference type="ARBA" id="ARBA00023294"/>
    </source>
</evidence>
<dbReference type="AlphaFoldDB" id="A0A9N7R6A2"/>
<dbReference type="Proteomes" id="UP001153555">
    <property type="component" value="Unassembled WGS sequence"/>
</dbReference>
<proteinExistence type="inferred from homology"/>
<dbReference type="InterPro" id="IPR039621">
    <property type="entry name" value="BG1-like"/>
</dbReference>
<evidence type="ECO:0000256" key="6">
    <source>
        <dbReference type="ARBA" id="ARBA00023136"/>
    </source>
</evidence>
<comment type="caution">
    <text evidence="9">The sequence shown here is derived from an EMBL/GenBank/DDBJ whole genome shotgun (WGS) entry which is preliminary data.</text>
</comment>
<feature type="compositionally biased region" description="Low complexity" evidence="8">
    <location>
        <begin position="69"/>
        <end position="96"/>
    </location>
</feature>
<name>A0A9N7R6A2_STRHE</name>
<dbReference type="EMBL" id="CACSLK010012206">
    <property type="protein sequence ID" value="CAA0814235.1"/>
    <property type="molecule type" value="Genomic_DNA"/>
</dbReference>
<evidence type="ECO:0000256" key="4">
    <source>
        <dbReference type="ARBA" id="ARBA00022448"/>
    </source>
</evidence>
<keyword evidence="6" id="KW-0472">Membrane</keyword>
<evidence type="ECO:0000313" key="10">
    <source>
        <dbReference type="Proteomes" id="UP001153555"/>
    </source>
</evidence>
<comment type="function">
    <text evidence="1">Involved in auxin transport. Regulator of the auxin signaling pathway.</text>
</comment>
<dbReference type="PANTHER" id="PTHR33541">
    <property type="entry name" value="PROTEIN BIG GRAIN 1-LIKE A-RELATED"/>
    <property type="match status" value="1"/>
</dbReference>
<gene>
    <name evidence="9" type="ORF">SHERM_14538</name>
</gene>
<comment type="subcellular location">
    <subcellularLocation>
        <location evidence="2">Cell membrane</location>
    </subcellularLocation>
</comment>